<sequence length="325" mass="36669">MNSDPNNKDNSNNNNQNDIEKAKEELIRSYFGELGSRQKLTWNRINSMNLNVPWFKVSCVIICAVAWIALLISYFRTDYYTRTIYGALYYSKLISGTFIGLIVGAAVSYYDYYLAVKTDFMYEARNARLKNLINTWQFQKRNIYYNGGMLAVVICFILYCYYSETALLTSLLAMNLPMSLFDGEIKKHYSRILKGYEGQAAVNDGGETRHEKTSGRFEYLTTVFLGTAALLVTIFAFGYAAEILMREPVQIITEAAVLEGITEESFHAVASPAEPLAAVQRTGGAAIMIVFSMFLISASVSAIMAFFSYIAGSLFNFFYSRRLEA</sequence>
<evidence type="ECO:0000256" key="1">
    <source>
        <dbReference type="SAM" id="Phobius"/>
    </source>
</evidence>
<protein>
    <submittedName>
        <fullName evidence="2">Uncharacterized protein</fullName>
    </submittedName>
</protein>
<feature type="transmembrane region" description="Helical" evidence="1">
    <location>
        <begin position="54"/>
        <end position="75"/>
    </location>
</feature>
<feature type="transmembrane region" description="Helical" evidence="1">
    <location>
        <begin position="286"/>
        <end position="319"/>
    </location>
</feature>
<name>A0A1F7WHV8_9BACT</name>
<evidence type="ECO:0000313" key="2">
    <source>
        <dbReference type="EMBL" id="OGM02370.1"/>
    </source>
</evidence>
<dbReference type="AlphaFoldDB" id="A0A1F7WHV8"/>
<reference evidence="2 3" key="1">
    <citation type="journal article" date="2016" name="Nat. Commun.">
        <title>Thousands of microbial genomes shed light on interconnected biogeochemical processes in an aquifer system.</title>
        <authorList>
            <person name="Anantharaman K."/>
            <person name="Brown C.T."/>
            <person name="Hug L.A."/>
            <person name="Sharon I."/>
            <person name="Castelle C.J."/>
            <person name="Probst A.J."/>
            <person name="Thomas B.C."/>
            <person name="Singh A."/>
            <person name="Wilkins M.J."/>
            <person name="Karaoz U."/>
            <person name="Brodie E.L."/>
            <person name="Williams K.H."/>
            <person name="Hubbard S.S."/>
            <person name="Banfield J.F."/>
        </authorList>
    </citation>
    <scope>NUCLEOTIDE SEQUENCE [LARGE SCALE GENOMIC DNA]</scope>
</reference>
<keyword evidence="1" id="KW-1133">Transmembrane helix</keyword>
<comment type="caution">
    <text evidence="2">The sequence shown here is derived from an EMBL/GenBank/DDBJ whole genome shotgun (WGS) entry which is preliminary data.</text>
</comment>
<keyword evidence="1" id="KW-0472">Membrane</keyword>
<dbReference type="EMBL" id="MGFH01000209">
    <property type="protein sequence ID" value="OGM02370.1"/>
    <property type="molecule type" value="Genomic_DNA"/>
</dbReference>
<keyword evidence="1" id="KW-0812">Transmembrane</keyword>
<feature type="transmembrane region" description="Helical" evidence="1">
    <location>
        <begin position="143"/>
        <end position="162"/>
    </location>
</feature>
<feature type="transmembrane region" description="Helical" evidence="1">
    <location>
        <begin position="219"/>
        <end position="240"/>
    </location>
</feature>
<gene>
    <name evidence="2" type="ORF">A2008_12640</name>
</gene>
<dbReference type="Proteomes" id="UP000178735">
    <property type="component" value="Unassembled WGS sequence"/>
</dbReference>
<evidence type="ECO:0000313" key="3">
    <source>
        <dbReference type="Proteomes" id="UP000178735"/>
    </source>
</evidence>
<proteinExistence type="predicted"/>
<feature type="transmembrane region" description="Helical" evidence="1">
    <location>
        <begin position="87"/>
        <end position="110"/>
    </location>
</feature>
<accession>A0A1F7WHV8</accession>
<dbReference type="STRING" id="1817813.A2008_12640"/>
<organism evidence="2 3">
    <name type="scientific">Candidatus Wallbacteria bacterium GWC2_49_35</name>
    <dbReference type="NCBI Taxonomy" id="1817813"/>
    <lineage>
        <taxon>Bacteria</taxon>
        <taxon>Candidatus Walliibacteriota</taxon>
    </lineage>
</organism>